<dbReference type="PIRSF" id="PIRSF023381">
    <property type="entry name" value="MannP-dilichol_defect-1p"/>
    <property type="match status" value="1"/>
</dbReference>
<proteinExistence type="inferred from homology"/>
<evidence type="ECO:0000256" key="10">
    <source>
        <dbReference type="SAM" id="SignalP"/>
    </source>
</evidence>
<feature type="transmembrane region" description="Helical" evidence="9">
    <location>
        <begin position="230"/>
        <end position="253"/>
    </location>
</feature>
<feature type="transmembrane region" description="Helical" evidence="9">
    <location>
        <begin position="203"/>
        <end position="224"/>
    </location>
</feature>
<keyword evidence="12" id="KW-1185">Reference proteome</keyword>
<evidence type="ECO:0000313" key="12">
    <source>
        <dbReference type="Proteomes" id="UP000688137"/>
    </source>
</evidence>
<evidence type="ECO:0000313" key="11">
    <source>
        <dbReference type="EMBL" id="CAD8080021.1"/>
    </source>
</evidence>
<keyword evidence="2" id="KW-0813">Transport</keyword>
<keyword evidence="5 8" id="KW-1133">Transmembrane helix</keyword>
<keyword evidence="3 8" id="KW-0812">Transmembrane</keyword>
<name>A0A8S1MNL5_PARPR</name>
<evidence type="ECO:0000256" key="2">
    <source>
        <dbReference type="ARBA" id="ARBA00022448"/>
    </source>
</evidence>
<organism evidence="11 12">
    <name type="scientific">Paramecium primaurelia</name>
    <dbReference type="NCBI Taxonomy" id="5886"/>
    <lineage>
        <taxon>Eukaryota</taxon>
        <taxon>Sar</taxon>
        <taxon>Alveolata</taxon>
        <taxon>Ciliophora</taxon>
        <taxon>Intramacronucleata</taxon>
        <taxon>Oligohymenophorea</taxon>
        <taxon>Peniculida</taxon>
        <taxon>Parameciidae</taxon>
        <taxon>Paramecium</taxon>
    </lineage>
</organism>
<dbReference type="InterPro" id="IPR016817">
    <property type="entry name" value="MannP-dilichol_defect-1"/>
</dbReference>
<evidence type="ECO:0000256" key="6">
    <source>
        <dbReference type="ARBA" id="ARBA00023136"/>
    </source>
</evidence>
<dbReference type="Proteomes" id="UP000688137">
    <property type="component" value="Unassembled WGS sequence"/>
</dbReference>
<dbReference type="PANTHER" id="PTHR12226">
    <property type="entry name" value="MANNOSE-P-DOLICHOL UTILIZATION DEFECT 1 LEC35 -RELATED"/>
    <property type="match status" value="1"/>
</dbReference>
<comment type="subcellular location">
    <subcellularLocation>
        <location evidence="1 8">Membrane</location>
        <topology evidence="1 8">Multi-pass membrane protein</topology>
    </subcellularLocation>
</comment>
<dbReference type="Pfam" id="PF04193">
    <property type="entry name" value="PQ-loop"/>
    <property type="match status" value="2"/>
</dbReference>
<feature type="transmembrane region" description="Helical" evidence="9">
    <location>
        <begin position="116"/>
        <end position="136"/>
    </location>
</feature>
<feature type="transmembrane region" description="Helical" evidence="9">
    <location>
        <begin position="172"/>
        <end position="191"/>
    </location>
</feature>
<keyword evidence="6 8" id="KW-0472">Membrane</keyword>
<dbReference type="SMART" id="SM00679">
    <property type="entry name" value="CTNS"/>
    <property type="match status" value="2"/>
</dbReference>
<comment type="similarity">
    <text evidence="7 8">Belongs to the MPDU1 (TC 2.A.43.3) family.</text>
</comment>
<evidence type="ECO:0000256" key="7">
    <source>
        <dbReference type="ARBA" id="ARBA00038475"/>
    </source>
</evidence>
<feature type="signal peptide" evidence="10">
    <location>
        <begin position="1"/>
        <end position="20"/>
    </location>
</feature>
<dbReference type="PANTHER" id="PTHR12226:SF2">
    <property type="entry name" value="MANNOSE-P-DOLICHOL UTILIZATION DEFECT 1 PROTEIN"/>
    <property type="match status" value="1"/>
</dbReference>
<feature type="transmembrane region" description="Helical" evidence="9">
    <location>
        <begin position="91"/>
        <end position="110"/>
    </location>
</feature>
<evidence type="ECO:0000256" key="3">
    <source>
        <dbReference type="ARBA" id="ARBA00022692"/>
    </source>
</evidence>
<keyword evidence="10" id="KW-0732">Signal</keyword>
<sequence length="261" mass="29980">MKYFAVLVILYASLLCTCYSKSTEKNEKSVYFIFSEECFDKLVLQKDFLNIECIKKTLSELISYSIVALSVILKAPQIFKIVQKSKVTGLSFDSIFFELFVYSFSIAYNMHKQNPWKLYAENVAILIQTVIIVALYKIYEKQFTMRQFYIRTAIFIGINLPLFTGLIPNSVFNLAIIINICLIMFARLPQIWSNFRNKDTGQLAFITIFLQFAGAAARCFTILVSSTDGMLILLNVISVTLNFTLVFQMIAYWNSKKGKTD</sequence>
<evidence type="ECO:0000256" key="4">
    <source>
        <dbReference type="ARBA" id="ARBA00022737"/>
    </source>
</evidence>
<accession>A0A8S1MNL5</accession>
<dbReference type="GO" id="GO:0016020">
    <property type="term" value="C:membrane"/>
    <property type="evidence" value="ECO:0007669"/>
    <property type="project" value="UniProtKB-SubCell"/>
</dbReference>
<reference evidence="11" key="1">
    <citation type="submission" date="2021-01" db="EMBL/GenBank/DDBJ databases">
        <authorList>
            <consortium name="Genoscope - CEA"/>
            <person name="William W."/>
        </authorList>
    </citation>
    <scope>NUCLEOTIDE SEQUENCE</scope>
</reference>
<dbReference type="EMBL" id="CAJJDM010000064">
    <property type="protein sequence ID" value="CAD8080021.1"/>
    <property type="molecule type" value="Genomic_DNA"/>
</dbReference>
<protein>
    <recommendedName>
        <fullName evidence="8">Mannose-P-dolichol utilization defect 1 protein homolog</fullName>
    </recommendedName>
</protein>
<evidence type="ECO:0000256" key="9">
    <source>
        <dbReference type="SAM" id="Phobius"/>
    </source>
</evidence>
<evidence type="ECO:0000256" key="1">
    <source>
        <dbReference type="ARBA" id="ARBA00004141"/>
    </source>
</evidence>
<evidence type="ECO:0000256" key="8">
    <source>
        <dbReference type="PIRNR" id="PIRNR023381"/>
    </source>
</evidence>
<comment type="caution">
    <text evidence="11">The sequence shown here is derived from an EMBL/GenBank/DDBJ whole genome shotgun (WGS) entry which is preliminary data.</text>
</comment>
<dbReference type="AlphaFoldDB" id="A0A8S1MNL5"/>
<keyword evidence="4" id="KW-0677">Repeat</keyword>
<dbReference type="OMA" id="LQVLYYW"/>
<evidence type="ECO:0000256" key="5">
    <source>
        <dbReference type="ARBA" id="ARBA00022989"/>
    </source>
</evidence>
<dbReference type="InterPro" id="IPR006603">
    <property type="entry name" value="PQ-loop_rpt"/>
</dbReference>
<gene>
    <name evidence="11" type="ORF">PPRIM_AZ9-3.1.T0630052</name>
</gene>
<feature type="chain" id="PRO_5035854251" description="Mannose-P-dolichol utilization defect 1 protein homolog" evidence="10">
    <location>
        <begin position="21"/>
        <end position="261"/>
    </location>
</feature>